<organism evidence="2 3">
    <name type="scientific">Kroppenstedtia sanguinis</name>
    <dbReference type="NCBI Taxonomy" id="1380684"/>
    <lineage>
        <taxon>Bacteria</taxon>
        <taxon>Bacillati</taxon>
        <taxon>Bacillota</taxon>
        <taxon>Bacilli</taxon>
        <taxon>Bacillales</taxon>
        <taxon>Thermoactinomycetaceae</taxon>
        <taxon>Kroppenstedtia</taxon>
    </lineage>
</organism>
<accession>A0ABW4C8G8</accession>
<dbReference type="Proteomes" id="UP001597282">
    <property type="component" value="Unassembled WGS sequence"/>
</dbReference>
<gene>
    <name evidence="2" type="ORF">ACFQ4Y_08870</name>
</gene>
<dbReference type="RefSeq" id="WP_380164707.1">
    <property type="nucleotide sequence ID" value="NZ_JBHTNU010000007.1"/>
</dbReference>
<comment type="caution">
    <text evidence="2">The sequence shown here is derived from an EMBL/GenBank/DDBJ whole genome shotgun (WGS) entry which is preliminary data.</text>
</comment>
<evidence type="ECO:0000313" key="2">
    <source>
        <dbReference type="EMBL" id="MFD1427047.1"/>
    </source>
</evidence>
<keyword evidence="1" id="KW-0732">Signal</keyword>
<keyword evidence="3" id="KW-1185">Reference proteome</keyword>
<feature type="chain" id="PRO_5046400860" evidence="1">
    <location>
        <begin position="22"/>
        <end position="340"/>
    </location>
</feature>
<evidence type="ECO:0000256" key="1">
    <source>
        <dbReference type="SAM" id="SignalP"/>
    </source>
</evidence>
<name>A0ABW4C8G8_9BACL</name>
<sequence length="340" mass="38310">MQRRFLLVFFLSLSMAACSSADGVDLKRGDFGLLYTSSIERDASFVVTDEQGEIQSSVNFKGRGVERIGSDGNGGYLLPATLGDETRAHVDHRGKLSVVAGYREHTFADTQEGVQLILYNTGMEENTIEIHKGDQVRKNALPSLTRSALVYGTHVYIAIDANKNSYLYIIDSESGKVKKRVRMPNQLGAADDMKLFQGKIVMATQGNSQGYSANHLLVFDPKTEEIKKVFLEKDTTPQFLAVDGDDLYVSTEEGFLFKLDRDYQVQKRVKEGEAEEDRYLQRIQIKGKKVYTLTTMPRGSEKRSGYIGIFDKQTMKRDKRVDLPIIRDTSVSDFVLLEKR</sequence>
<dbReference type="Gene3D" id="2.130.10.10">
    <property type="entry name" value="YVTN repeat-like/Quinoprotein amine dehydrogenase"/>
    <property type="match status" value="1"/>
</dbReference>
<feature type="signal peptide" evidence="1">
    <location>
        <begin position="1"/>
        <end position="21"/>
    </location>
</feature>
<dbReference type="InterPro" id="IPR015943">
    <property type="entry name" value="WD40/YVTN_repeat-like_dom_sf"/>
</dbReference>
<dbReference type="SUPFAM" id="SSF63825">
    <property type="entry name" value="YWTD domain"/>
    <property type="match status" value="1"/>
</dbReference>
<dbReference type="PROSITE" id="PS51257">
    <property type="entry name" value="PROKAR_LIPOPROTEIN"/>
    <property type="match status" value="1"/>
</dbReference>
<proteinExistence type="predicted"/>
<protein>
    <submittedName>
        <fullName evidence="2">DUF5074 domain-containing protein</fullName>
    </submittedName>
</protein>
<reference evidence="3" key="1">
    <citation type="journal article" date="2019" name="Int. J. Syst. Evol. Microbiol.">
        <title>The Global Catalogue of Microorganisms (GCM) 10K type strain sequencing project: providing services to taxonomists for standard genome sequencing and annotation.</title>
        <authorList>
            <consortium name="The Broad Institute Genomics Platform"/>
            <consortium name="The Broad Institute Genome Sequencing Center for Infectious Disease"/>
            <person name="Wu L."/>
            <person name="Ma J."/>
        </authorList>
    </citation>
    <scope>NUCLEOTIDE SEQUENCE [LARGE SCALE GENOMIC DNA]</scope>
    <source>
        <strain evidence="3">S1</strain>
    </source>
</reference>
<evidence type="ECO:0000313" key="3">
    <source>
        <dbReference type="Proteomes" id="UP001597282"/>
    </source>
</evidence>
<dbReference type="EMBL" id="JBHTNU010000007">
    <property type="protein sequence ID" value="MFD1427047.1"/>
    <property type="molecule type" value="Genomic_DNA"/>
</dbReference>